<dbReference type="InterPro" id="IPR010997">
    <property type="entry name" value="HRDC-like_sf"/>
</dbReference>
<dbReference type="CDD" id="cd06141">
    <property type="entry name" value="WRN_exo"/>
    <property type="match status" value="1"/>
</dbReference>
<evidence type="ECO:0000256" key="2">
    <source>
        <dbReference type="ARBA" id="ARBA00022801"/>
    </source>
</evidence>
<evidence type="ECO:0000313" key="5">
    <source>
        <dbReference type="EMBL" id="TKA50970.1"/>
    </source>
</evidence>
<feature type="compositionally biased region" description="Basic residues" evidence="3">
    <location>
        <begin position="750"/>
        <end position="759"/>
    </location>
</feature>
<dbReference type="Gene3D" id="3.30.420.10">
    <property type="entry name" value="Ribonuclease H-like superfamily/Ribonuclease H"/>
    <property type="match status" value="1"/>
</dbReference>
<feature type="domain" description="HRDC" evidence="4">
    <location>
        <begin position="473"/>
        <end position="557"/>
    </location>
</feature>
<proteinExistence type="predicted"/>
<dbReference type="SMART" id="SM00341">
    <property type="entry name" value="HRDC"/>
    <property type="match status" value="1"/>
</dbReference>
<keyword evidence="6" id="KW-1185">Reference proteome</keyword>
<feature type="region of interest" description="Disordered" evidence="3">
    <location>
        <begin position="701"/>
        <end position="759"/>
    </location>
</feature>
<dbReference type="InterPro" id="IPR012337">
    <property type="entry name" value="RNaseH-like_sf"/>
</dbReference>
<sequence length="759" mass="82947">MTAISHKRVASAIVEIDLTGSDHDYAPVPSFRPSKSPRLPAKAHGRRVRSNDECVNTLDHTQKSAAGNKEPENLHVPLSYRIPAGILGNCKQTSRKHGTTYWSHKLYRGPGDKEVIVDYCRTREESENIAQLFLDKEVLGFDMEWKAFPDLGGIKNNISLIQLACEHRVALFHIALHRGETTSQLLAPTLRKILESPRITKTGVAILSADGHRLRRYMRLRPRDLMELSHLYNLVKYAATEPEKVKKSLVALARQCKEHLQLPLLKDKVRRSNWTKPLNQSQIDYAASDAYAGFMLYHVLEAKRKMLRPVPPPPGHAELGLPIRLTDEDEAAAPGPAQPRASELDEELDPVSKRLFAALRQRRNEIAKEKNIVPIVVALDRTLLRIARLRPPDVDSIKLLNGIGGRREDRYCVEWLRVVRDHTFDAQPTPSSSTSTSEEPFSSASTLNVLKTNSLSTQHLPSPPTSSPPLALDATIRPLFSALLALRIRLSPSPTSSLAQQLVAPDITLQTLANLRPRTLHEIEAILAGCEMPELARRRGVDLVAFMTRHGPAQSMETTTTTTTTTANATATTAEGNEDGVDGALPRSSAPTPSPSPSSVQAATRPPQEQRGDTPAVAHHLARDCNRSPTAVSTSTSTSTSHAQPQPQRQDGRVPLAAVSPNKQPTTQTGRTPAPSDLLNRPSDPRGCAKGAAACEVVDLTGDDDTEHADAGGGNGAERLEARPPRRERGGRTGATRGTGALRGGAAVARRSRLQTRRF</sequence>
<dbReference type="AlphaFoldDB" id="A0A4U0VNH2"/>
<dbReference type="OrthoDB" id="1920326at2759"/>
<evidence type="ECO:0000313" key="6">
    <source>
        <dbReference type="Proteomes" id="UP000308768"/>
    </source>
</evidence>
<dbReference type="GO" id="GO:0003676">
    <property type="term" value="F:nucleic acid binding"/>
    <property type="evidence" value="ECO:0007669"/>
    <property type="project" value="InterPro"/>
</dbReference>
<protein>
    <recommendedName>
        <fullName evidence="4">HRDC domain-containing protein</fullName>
    </recommendedName>
</protein>
<dbReference type="GO" id="GO:0005737">
    <property type="term" value="C:cytoplasm"/>
    <property type="evidence" value="ECO:0007669"/>
    <property type="project" value="TreeGrafter"/>
</dbReference>
<feature type="compositionally biased region" description="Polar residues" evidence="3">
    <location>
        <begin position="661"/>
        <end position="671"/>
    </location>
</feature>
<evidence type="ECO:0000259" key="4">
    <source>
        <dbReference type="PROSITE" id="PS50967"/>
    </source>
</evidence>
<feature type="compositionally biased region" description="Low complexity" evidence="3">
    <location>
        <begin position="558"/>
        <end position="574"/>
    </location>
</feature>
<dbReference type="Pfam" id="PF00570">
    <property type="entry name" value="HRDC"/>
    <property type="match status" value="1"/>
</dbReference>
<name>A0A4U0VNH2_9PEZI</name>
<feature type="compositionally biased region" description="Basic and acidic residues" evidence="3">
    <location>
        <begin position="718"/>
        <end position="731"/>
    </location>
</feature>
<dbReference type="STRING" id="331657.A0A4U0VNH2"/>
<accession>A0A4U0VNH2</accession>
<dbReference type="Pfam" id="PF01612">
    <property type="entry name" value="DNA_pol_A_exo1"/>
    <property type="match status" value="1"/>
</dbReference>
<evidence type="ECO:0000256" key="1">
    <source>
        <dbReference type="ARBA" id="ARBA00022722"/>
    </source>
</evidence>
<dbReference type="InterPro" id="IPR044876">
    <property type="entry name" value="HRDC_dom_sf"/>
</dbReference>
<reference evidence="5 6" key="1">
    <citation type="submission" date="2017-03" db="EMBL/GenBank/DDBJ databases">
        <title>Genomes of endolithic fungi from Antarctica.</title>
        <authorList>
            <person name="Coleine C."/>
            <person name="Masonjones S."/>
            <person name="Stajich J.E."/>
        </authorList>
    </citation>
    <scope>NUCLEOTIDE SEQUENCE [LARGE SCALE GENOMIC DNA]</scope>
    <source>
        <strain evidence="5 6">CCFEE 5187</strain>
    </source>
</reference>
<dbReference type="GO" id="GO:0006139">
    <property type="term" value="P:nucleobase-containing compound metabolic process"/>
    <property type="evidence" value="ECO:0007669"/>
    <property type="project" value="InterPro"/>
</dbReference>
<dbReference type="GO" id="GO:0000166">
    <property type="term" value="F:nucleotide binding"/>
    <property type="evidence" value="ECO:0007669"/>
    <property type="project" value="InterPro"/>
</dbReference>
<dbReference type="Gene3D" id="1.10.150.80">
    <property type="entry name" value="HRDC domain"/>
    <property type="match status" value="1"/>
</dbReference>
<dbReference type="SMART" id="SM00474">
    <property type="entry name" value="35EXOc"/>
    <property type="match status" value="1"/>
</dbReference>
<keyword evidence="2" id="KW-0378">Hydrolase</keyword>
<dbReference type="InterPro" id="IPR002121">
    <property type="entry name" value="HRDC_dom"/>
</dbReference>
<dbReference type="Proteomes" id="UP000308768">
    <property type="component" value="Unassembled WGS sequence"/>
</dbReference>
<dbReference type="InterPro" id="IPR002562">
    <property type="entry name" value="3'-5'_exonuclease_dom"/>
</dbReference>
<dbReference type="PROSITE" id="PS50967">
    <property type="entry name" value="HRDC"/>
    <property type="match status" value="2"/>
</dbReference>
<dbReference type="SUPFAM" id="SSF53098">
    <property type="entry name" value="Ribonuclease H-like"/>
    <property type="match status" value="1"/>
</dbReference>
<feature type="region of interest" description="Disordered" evidence="3">
    <location>
        <begin position="552"/>
        <end position="689"/>
    </location>
</feature>
<dbReference type="GO" id="GO:0008408">
    <property type="term" value="F:3'-5' exonuclease activity"/>
    <property type="evidence" value="ECO:0007669"/>
    <property type="project" value="InterPro"/>
</dbReference>
<organism evidence="5 6">
    <name type="scientific">Cryomyces minteri</name>
    <dbReference type="NCBI Taxonomy" id="331657"/>
    <lineage>
        <taxon>Eukaryota</taxon>
        <taxon>Fungi</taxon>
        <taxon>Dikarya</taxon>
        <taxon>Ascomycota</taxon>
        <taxon>Pezizomycotina</taxon>
        <taxon>Dothideomycetes</taxon>
        <taxon>Dothideomycetes incertae sedis</taxon>
        <taxon>Cryomyces</taxon>
    </lineage>
</organism>
<gene>
    <name evidence="5" type="ORF">B0A49_12571</name>
</gene>
<dbReference type="EMBL" id="NAJN01002576">
    <property type="protein sequence ID" value="TKA50970.1"/>
    <property type="molecule type" value="Genomic_DNA"/>
</dbReference>
<dbReference type="PANTHER" id="PTHR13620">
    <property type="entry name" value="3-5 EXONUCLEASE"/>
    <property type="match status" value="1"/>
</dbReference>
<dbReference type="PANTHER" id="PTHR13620:SF104">
    <property type="entry name" value="EXONUCLEASE 3'-5' DOMAIN-CONTAINING PROTEIN 2"/>
    <property type="match status" value="1"/>
</dbReference>
<dbReference type="InterPro" id="IPR051132">
    <property type="entry name" value="3-5_Exonuclease_domain"/>
</dbReference>
<dbReference type="GO" id="GO:0005634">
    <property type="term" value="C:nucleus"/>
    <property type="evidence" value="ECO:0007669"/>
    <property type="project" value="TreeGrafter"/>
</dbReference>
<comment type="caution">
    <text evidence="5">The sequence shown here is derived from an EMBL/GenBank/DDBJ whole genome shotgun (WGS) entry which is preliminary data.</text>
</comment>
<feature type="compositionally biased region" description="Low complexity" evidence="3">
    <location>
        <begin position="734"/>
        <end position="749"/>
    </location>
</feature>
<keyword evidence="1" id="KW-0540">Nuclease</keyword>
<feature type="domain" description="HRDC" evidence="4">
    <location>
        <begin position="349"/>
        <end position="429"/>
    </location>
</feature>
<dbReference type="InterPro" id="IPR036397">
    <property type="entry name" value="RNaseH_sf"/>
</dbReference>
<dbReference type="SUPFAM" id="SSF47819">
    <property type="entry name" value="HRDC-like"/>
    <property type="match status" value="1"/>
</dbReference>
<evidence type="ECO:0000256" key="3">
    <source>
        <dbReference type="SAM" id="MobiDB-lite"/>
    </source>
</evidence>